<dbReference type="EMBL" id="CAJOAY010002215">
    <property type="protein sequence ID" value="CAF3932171.1"/>
    <property type="molecule type" value="Genomic_DNA"/>
</dbReference>
<dbReference type="EMBL" id="CAJNOE010000044">
    <property type="protein sequence ID" value="CAF0800793.1"/>
    <property type="molecule type" value="Genomic_DNA"/>
</dbReference>
<keyword evidence="2" id="KW-0472">Membrane</keyword>
<comment type="caution">
    <text evidence="6">The sequence shown here is derived from an EMBL/GenBank/DDBJ whole genome shotgun (WGS) entry which is preliminary data.</text>
</comment>
<dbReference type="OrthoDB" id="9986456at2759"/>
<dbReference type="Proteomes" id="UP000663868">
    <property type="component" value="Unassembled WGS sequence"/>
</dbReference>
<sequence>MIVLNICSTNETPTERNDNQIDHCRPTMTLDEAIRLLREQPCLFLGKQNGSRVKRDQTAGKIDIKALQATVNDHRSMINVMMNNSMNATFIDAAFINSQKRTGPILTSWRDLVDLVTITIFIGIIAYYCFCRSRCNPCHKIILYLFKPLVNNIEEKQAKQQQQQQPEQPVRPIVVETPRRHQQRWRSPITSMNEDIVHFNNGYMSD</sequence>
<accession>A0A819JS33</accession>
<dbReference type="Proteomes" id="UP000663891">
    <property type="component" value="Unassembled WGS sequence"/>
</dbReference>
<keyword evidence="2" id="KW-0812">Transmembrane</keyword>
<feature type="region of interest" description="Disordered" evidence="1">
    <location>
        <begin position="157"/>
        <end position="180"/>
    </location>
</feature>
<protein>
    <submittedName>
        <fullName evidence="6">Uncharacterized protein</fullName>
    </submittedName>
</protein>
<proteinExistence type="predicted"/>
<evidence type="ECO:0000313" key="6">
    <source>
        <dbReference type="EMBL" id="CAF3932171.1"/>
    </source>
</evidence>
<dbReference type="EMBL" id="CAJNON010000021">
    <property type="protein sequence ID" value="CAF0797593.1"/>
    <property type="molecule type" value="Genomic_DNA"/>
</dbReference>
<reference evidence="6" key="1">
    <citation type="submission" date="2021-02" db="EMBL/GenBank/DDBJ databases">
        <authorList>
            <person name="Nowell W R."/>
        </authorList>
    </citation>
    <scope>NUCLEOTIDE SEQUENCE</scope>
</reference>
<evidence type="ECO:0000313" key="4">
    <source>
        <dbReference type="EMBL" id="CAF0800793.1"/>
    </source>
</evidence>
<evidence type="ECO:0000256" key="2">
    <source>
        <dbReference type="SAM" id="Phobius"/>
    </source>
</evidence>
<gene>
    <name evidence="4" type="ORF">IZO911_LOCUS6918</name>
    <name evidence="5" type="ORF">KXQ929_LOCUS23950</name>
    <name evidence="6" type="ORF">OKA104_LOCUS25884</name>
    <name evidence="3" type="ORF">VCS650_LOCUS3835</name>
</gene>
<dbReference type="EMBL" id="CAJOBB010001943">
    <property type="protein sequence ID" value="CAF3921844.1"/>
    <property type="molecule type" value="Genomic_DNA"/>
</dbReference>
<dbReference type="Proteomes" id="UP000663860">
    <property type="component" value="Unassembled WGS sequence"/>
</dbReference>
<dbReference type="AlphaFoldDB" id="A0A819JS33"/>
<feature type="compositionally biased region" description="Low complexity" evidence="1">
    <location>
        <begin position="159"/>
        <end position="168"/>
    </location>
</feature>
<organism evidence="6 7">
    <name type="scientific">Adineta steineri</name>
    <dbReference type="NCBI Taxonomy" id="433720"/>
    <lineage>
        <taxon>Eukaryota</taxon>
        <taxon>Metazoa</taxon>
        <taxon>Spiralia</taxon>
        <taxon>Gnathifera</taxon>
        <taxon>Rotifera</taxon>
        <taxon>Eurotatoria</taxon>
        <taxon>Bdelloidea</taxon>
        <taxon>Adinetida</taxon>
        <taxon>Adinetidae</taxon>
        <taxon>Adineta</taxon>
    </lineage>
</organism>
<evidence type="ECO:0000313" key="7">
    <source>
        <dbReference type="Proteomes" id="UP000663881"/>
    </source>
</evidence>
<feature type="transmembrane region" description="Helical" evidence="2">
    <location>
        <begin position="112"/>
        <end position="130"/>
    </location>
</feature>
<evidence type="ECO:0000313" key="5">
    <source>
        <dbReference type="EMBL" id="CAF3921844.1"/>
    </source>
</evidence>
<keyword evidence="2" id="KW-1133">Transmembrane helix</keyword>
<name>A0A819JS33_9BILA</name>
<dbReference type="Proteomes" id="UP000663881">
    <property type="component" value="Unassembled WGS sequence"/>
</dbReference>
<evidence type="ECO:0000313" key="3">
    <source>
        <dbReference type="EMBL" id="CAF0797593.1"/>
    </source>
</evidence>
<evidence type="ECO:0000256" key="1">
    <source>
        <dbReference type="SAM" id="MobiDB-lite"/>
    </source>
</evidence>